<dbReference type="PROSITE" id="PS51257">
    <property type="entry name" value="PROKAR_LIPOPROTEIN"/>
    <property type="match status" value="1"/>
</dbReference>
<sequence length="299" mass="35022">MNKINIFIYLIMSISIILAACGDKVTSDIKDYKAEMQDVQSEEKKLVHEIDKLGLDKADQLLGAEVTEEKKKKLKLIEASIQNKIKPQLKIYEQKVKEINPETSEVQDVHNIYKRNLSKKKKFILDLEQYMKLFNQSIHSNEKILQYTEVFEKNKALSEQYADQVSASGKDAKEYELLADVINDNSEQLKSKVEYLSTDRTVKQKQQYIETKLLPFLKSNVDKLNQTQISSKHVLGVRKATIEIYYSLMNYYKERKIAMDIETKLQNMPIQDILENTKYIQSIDDKYYEALRKLEEKNK</sequence>
<accession>A0A1W7A9L4</accession>
<dbReference type="STRING" id="1855823.MCCS_06930"/>
<protein>
    <recommendedName>
        <fullName evidence="4">EMYY motif lipoprotein</fullName>
    </recommendedName>
</protein>
<name>A0A1W7A9L4_9STAP</name>
<dbReference type="RefSeq" id="WP_086042016.1">
    <property type="nucleotide sequence ID" value="NZ_CBCRZA010000001.1"/>
</dbReference>
<evidence type="ECO:0000313" key="3">
    <source>
        <dbReference type="Proteomes" id="UP000194154"/>
    </source>
</evidence>
<feature type="chain" id="PRO_5039669770" description="EMYY motif lipoprotein" evidence="1">
    <location>
        <begin position="20"/>
        <end position="299"/>
    </location>
</feature>
<dbReference type="EMBL" id="CP021059">
    <property type="protein sequence ID" value="ARQ06343.1"/>
    <property type="molecule type" value="Genomic_DNA"/>
</dbReference>
<evidence type="ECO:0008006" key="4">
    <source>
        <dbReference type="Google" id="ProtNLM"/>
    </source>
</evidence>
<evidence type="ECO:0000313" key="2">
    <source>
        <dbReference type="EMBL" id="ARQ06343.1"/>
    </source>
</evidence>
<dbReference type="InterPro" id="IPR048013">
    <property type="entry name" value="EMYY_lipop"/>
</dbReference>
<feature type="signal peptide" evidence="1">
    <location>
        <begin position="1"/>
        <end position="19"/>
    </location>
</feature>
<dbReference type="KEGG" id="mcak:MCCS_06930"/>
<reference evidence="2 3" key="1">
    <citation type="journal article" date="2017" name="Int. J. Syst. Evol. Microbiol.">
        <title>Macrococcus canis sp. nov., a skin bacterium associated with infections in dogs.</title>
        <authorList>
            <person name="Gobeli Brawand S."/>
            <person name="Cotting K."/>
            <person name="Gomez-Sanz E."/>
            <person name="Collaud A."/>
            <person name="Thomann A."/>
            <person name="Brodard I."/>
            <person name="Rodriguez-Campos S."/>
            <person name="Strauss C."/>
            <person name="Perreten V."/>
        </authorList>
    </citation>
    <scope>NUCLEOTIDE SEQUENCE [LARGE SCALE GENOMIC DNA]</scope>
    <source>
        <strain evidence="2 3">KM45013</strain>
    </source>
</reference>
<keyword evidence="3" id="KW-1185">Reference proteome</keyword>
<dbReference type="NCBIfam" id="NF033194">
    <property type="entry name" value="lipo_EMYY"/>
    <property type="match status" value="1"/>
</dbReference>
<dbReference type="Proteomes" id="UP000194154">
    <property type="component" value="Chromosome"/>
</dbReference>
<dbReference type="OrthoDB" id="2410901at2"/>
<keyword evidence="1" id="KW-0732">Signal</keyword>
<gene>
    <name evidence="2" type="ORF">MCCS_06930</name>
</gene>
<dbReference type="GeneID" id="35294830"/>
<evidence type="ECO:0000256" key="1">
    <source>
        <dbReference type="SAM" id="SignalP"/>
    </source>
</evidence>
<dbReference type="AlphaFoldDB" id="A0A1W7A9L4"/>
<organism evidence="2 3">
    <name type="scientific">Macrococcoides canis</name>
    <dbReference type="NCBI Taxonomy" id="1855823"/>
    <lineage>
        <taxon>Bacteria</taxon>
        <taxon>Bacillati</taxon>
        <taxon>Bacillota</taxon>
        <taxon>Bacilli</taxon>
        <taxon>Bacillales</taxon>
        <taxon>Staphylococcaceae</taxon>
        <taxon>Macrococcoides</taxon>
    </lineage>
</organism>
<proteinExistence type="predicted"/>